<reference evidence="2" key="2">
    <citation type="journal article" date="2018" name="Plant J.">
        <title>The Sorghum bicolor reference genome: improved assembly, gene annotations, a transcriptome atlas, and signatures of genome organization.</title>
        <authorList>
            <person name="McCormick R.F."/>
            <person name="Truong S.K."/>
            <person name="Sreedasyam A."/>
            <person name="Jenkins J."/>
            <person name="Shu S."/>
            <person name="Sims D."/>
            <person name="Kennedy M."/>
            <person name="Amirebrahimi M."/>
            <person name="Weers B.D."/>
            <person name="McKinley B."/>
            <person name="Mattison A."/>
            <person name="Morishige D.T."/>
            <person name="Grimwood J."/>
            <person name="Schmutz J."/>
            <person name="Mullet J.E."/>
        </authorList>
    </citation>
    <scope>NUCLEOTIDE SEQUENCE [LARGE SCALE GENOMIC DNA]</scope>
    <source>
        <strain evidence="2">cv. BTx623</strain>
    </source>
</reference>
<dbReference type="PANTHER" id="PTHR38926">
    <property type="entry name" value="F-BOX DOMAIN CONTAINING PROTEIN, EXPRESSED"/>
    <property type="match status" value="1"/>
</dbReference>
<dbReference type="eggNOG" id="KOG1947">
    <property type="taxonomic scope" value="Eukaryota"/>
</dbReference>
<keyword evidence="2" id="KW-1185">Reference proteome</keyword>
<dbReference type="InterPro" id="IPR032675">
    <property type="entry name" value="LRR_dom_sf"/>
</dbReference>
<dbReference type="STRING" id="4558.A0A1Z5R9X4"/>
<dbReference type="InParanoid" id="A0A1Z5R9X4"/>
<dbReference type="PANTHER" id="PTHR38926:SF28">
    <property type="entry name" value="F-BOX PROTEIN SKIP19"/>
    <property type="match status" value="1"/>
</dbReference>
<evidence type="ECO:0000313" key="1">
    <source>
        <dbReference type="EMBL" id="OQU80176.1"/>
    </source>
</evidence>
<gene>
    <name evidence="1" type="ORF">SORBI_3007G090451</name>
</gene>
<dbReference type="SUPFAM" id="SSF52047">
    <property type="entry name" value="RNI-like"/>
    <property type="match status" value="1"/>
</dbReference>
<evidence type="ECO:0000313" key="2">
    <source>
        <dbReference type="Proteomes" id="UP000000768"/>
    </source>
</evidence>
<dbReference type="Gramene" id="OQU80176">
    <property type="protein sequence ID" value="OQU80176"/>
    <property type="gene ID" value="SORBI_3007G090451"/>
</dbReference>
<reference evidence="1 2" key="1">
    <citation type="journal article" date="2009" name="Nature">
        <title>The Sorghum bicolor genome and the diversification of grasses.</title>
        <authorList>
            <person name="Paterson A.H."/>
            <person name="Bowers J.E."/>
            <person name="Bruggmann R."/>
            <person name="Dubchak I."/>
            <person name="Grimwood J."/>
            <person name="Gundlach H."/>
            <person name="Haberer G."/>
            <person name="Hellsten U."/>
            <person name="Mitros T."/>
            <person name="Poliakov A."/>
            <person name="Schmutz J."/>
            <person name="Spannagl M."/>
            <person name="Tang H."/>
            <person name="Wang X."/>
            <person name="Wicker T."/>
            <person name="Bharti A.K."/>
            <person name="Chapman J."/>
            <person name="Feltus F.A."/>
            <person name="Gowik U."/>
            <person name="Grigoriev I.V."/>
            <person name="Lyons E."/>
            <person name="Maher C.A."/>
            <person name="Martis M."/>
            <person name="Narechania A."/>
            <person name="Otillar R.P."/>
            <person name="Penning B.W."/>
            <person name="Salamov A.A."/>
            <person name="Wang Y."/>
            <person name="Zhang L."/>
            <person name="Carpita N.C."/>
            <person name="Freeling M."/>
            <person name="Gingle A.R."/>
            <person name="Hash C.T."/>
            <person name="Keller B."/>
            <person name="Klein P."/>
            <person name="Kresovich S."/>
            <person name="McCann M.C."/>
            <person name="Ming R."/>
            <person name="Peterson D.G."/>
            <person name="Mehboob-ur-Rahman"/>
            <person name="Ware D."/>
            <person name="Westhoff P."/>
            <person name="Mayer K.F."/>
            <person name="Messing J."/>
            <person name="Rokhsar D.S."/>
        </authorList>
    </citation>
    <scope>NUCLEOTIDE SEQUENCE [LARGE SCALE GENOMIC DNA]</scope>
    <source>
        <strain evidence="2">cv. BTx623</strain>
    </source>
</reference>
<dbReference type="Gene3D" id="3.80.10.10">
    <property type="entry name" value="Ribonuclease Inhibitor"/>
    <property type="match status" value="1"/>
</dbReference>
<dbReference type="EMBL" id="CM000766">
    <property type="protein sequence ID" value="OQU80176.1"/>
    <property type="molecule type" value="Genomic_DNA"/>
</dbReference>
<accession>A0A1Z5R9X4</accession>
<dbReference type="AlphaFoldDB" id="A0A1Z5R9X4"/>
<name>A0A1Z5R9X4_SORBI</name>
<sequence length="223" mass="24903">MLKHLTTRSIRLIHVLLPCRAPQLKSLRLISCESISKQGLNLPIRKFHMLEELELSLHSGVVTTSSFFSLAETCNAAAEACPLLKRFRLNKYCFHWRSGIGDSEATEIGKMRGLQFLQLFGNSLGNDGLTTILRGCVRLESLDVRHCFNVEINDQVRAECARLQTLRLPDDSVDDYDLSFGSPERGIPDFYRNVGDPDDDPDPTVATVRAASVISCSYSGRSQ</sequence>
<dbReference type="OMA" id="PCFYNIE"/>
<dbReference type="Proteomes" id="UP000000768">
    <property type="component" value="Chromosome 7"/>
</dbReference>
<protein>
    <submittedName>
        <fullName evidence="1">Uncharacterized protein</fullName>
    </submittedName>
</protein>
<proteinExistence type="predicted"/>
<organism evidence="1 2">
    <name type="scientific">Sorghum bicolor</name>
    <name type="common">Sorghum</name>
    <name type="synonym">Sorghum vulgare</name>
    <dbReference type="NCBI Taxonomy" id="4558"/>
    <lineage>
        <taxon>Eukaryota</taxon>
        <taxon>Viridiplantae</taxon>
        <taxon>Streptophyta</taxon>
        <taxon>Embryophyta</taxon>
        <taxon>Tracheophyta</taxon>
        <taxon>Spermatophyta</taxon>
        <taxon>Magnoliopsida</taxon>
        <taxon>Liliopsida</taxon>
        <taxon>Poales</taxon>
        <taxon>Poaceae</taxon>
        <taxon>PACMAD clade</taxon>
        <taxon>Panicoideae</taxon>
        <taxon>Andropogonodae</taxon>
        <taxon>Andropogoneae</taxon>
        <taxon>Sorghinae</taxon>
        <taxon>Sorghum</taxon>
    </lineage>
</organism>